<protein>
    <submittedName>
        <fullName evidence="1">Phospholipase</fullName>
    </submittedName>
</protein>
<gene>
    <name evidence="1" type="ORF">DOS84_05885</name>
</gene>
<dbReference type="AlphaFoldDB" id="A0A2W7TUD4"/>
<keyword evidence="2" id="KW-1185">Reference proteome</keyword>
<comment type="caution">
    <text evidence="1">The sequence shown here is derived from an EMBL/GenBank/DDBJ whole genome shotgun (WGS) entry which is preliminary data.</text>
</comment>
<dbReference type="InterPro" id="IPR029058">
    <property type="entry name" value="AB_hydrolase_fold"/>
</dbReference>
<organism evidence="1 2">
    <name type="scientific">Flavobacterium aquariorum</name>
    <dbReference type="NCBI Taxonomy" id="2217670"/>
    <lineage>
        <taxon>Bacteria</taxon>
        <taxon>Pseudomonadati</taxon>
        <taxon>Bacteroidota</taxon>
        <taxon>Flavobacteriia</taxon>
        <taxon>Flavobacteriales</taxon>
        <taxon>Flavobacteriaceae</taxon>
        <taxon>Flavobacterium</taxon>
    </lineage>
</organism>
<dbReference type="EMBL" id="QKXH01000003">
    <property type="protein sequence ID" value="PZX94153.1"/>
    <property type="molecule type" value="Genomic_DNA"/>
</dbReference>
<dbReference type="OrthoDB" id="489469at2"/>
<proteinExistence type="predicted"/>
<dbReference type="Proteomes" id="UP000249177">
    <property type="component" value="Unassembled WGS sequence"/>
</dbReference>
<reference evidence="1 2" key="1">
    <citation type="submission" date="2018-06" db="EMBL/GenBank/DDBJ databases">
        <title>Flavobacterium sp IMCC34762, genome.</title>
        <authorList>
            <person name="Joung Y."/>
            <person name="Cho J."/>
            <person name="Song J."/>
        </authorList>
    </citation>
    <scope>NUCLEOTIDE SEQUENCE [LARGE SCALE GENOMIC DNA]</scope>
    <source>
        <strain evidence="1 2">IMCC34762</strain>
    </source>
</reference>
<accession>A0A2W7TUD4</accession>
<dbReference type="SUPFAM" id="SSF53474">
    <property type="entry name" value="alpha/beta-Hydrolases"/>
    <property type="match status" value="1"/>
</dbReference>
<evidence type="ECO:0000313" key="2">
    <source>
        <dbReference type="Proteomes" id="UP000249177"/>
    </source>
</evidence>
<evidence type="ECO:0000313" key="1">
    <source>
        <dbReference type="EMBL" id="PZX94153.1"/>
    </source>
</evidence>
<name>A0A2W7TUD4_9FLAO</name>
<sequence>MKKTLVFIHGWSVTNLNTYGELPERLQLEAAANGVEIDIQHIFLSRYISFHDEVGLDDIAKGLDSAIKEQLREIQNFVCITHSTGGPVVRHWWNYFYDNSPTKISHLIMLAPANFGSALAQLGKARLSRIKSFFEGVEPGQRVLNWLELGSKSSWELNKKWILSDANQIEEQGLFPFVLTGQSIDRKLYDHLNSYTGEIGSDGVVRTAAANLNSRYIQLKQNAIKTKNNEVKISSTLDIVEYKESPEVPLRIITGKSHSGLEKGIMNSVRKSRDQKSKETITSILKCINVDSIEKYNELKEQFKLETSIVQKNELIETAPEFIFFHTHFIHDRFSQVIFRITDSEGYPITDFDLLLTAGQNNNPNNFPPGFVADRQQNSINKEIITYYFNYDLIVGAPKNEFRKKTEGITQIGLKIIPRPQEGFVRFVTCEIKANEDLLQKTIQPNSTTLIDIVLQRVVSKGVFQINNITQFPKDFDFSKTKWEDKGIIE</sequence>
<dbReference type="Gene3D" id="3.40.50.1820">
    <property type="entry name" value="alpha/beta hydrolase"/>
    <property type="match status" value="1"/>
</dbReference>
<dbReference type="RefSeq" id="WP_111409188.1">
    <property type="nucleotide sequence ID" value="NZ_QKXH01000003.1"/>
</dbReference>